<reference evidence="2" key="1">
    <citation type="journal article" date="2020" name="Stud. Mycol.">
        <title>101 Dothideomycetes genomes: a test case for predicting lifestyles and emergence of pathogens.</title>
        <authorList>
            <person name="Haridas S."/>
            <person name="Albert R."/>
            <person name="Binder M."/>
            <person name="Bloem J."/>
            <person name="Labutti K."/>
            <person name="Salamov A."/>
            <person name="Andreopoulos B."/>
            <person name="Baker S."/>
            <person name="Barry K."/>
            <person name="Bills G."/>
            <person name="Bluhm B."/>
            <person name="Cannon C."/>
            <person name="Castanera R."/>
            <person name="Culley D."/>
            <person name="Daum C."/>
            <person name="Ezra D."/>
            <person name="Gonzalez J."/>
            <person name="Henrissat B."/>
            <person name="Kuo A."/>
            <person name="Liang C."/>
            <person name="Lipzen A."/>
            <person name="Lutzoni F."/>
            <person name="Magnuson J."/>
            <person name="Mondo S."/>
            <person name="Nolan M."/>
            <person name="Ohm R."/>
            <person name="Pangilinan J."/>
            <person name="Park H.-J."/>
            <person name="Ramirez L."/>
            <person name="Alfaro M."/>
            <person name="Sun H."/>
            <person name="Tritt A."/>
            <person name="Yoshinaga Y."/>
            <person name="Zwiers L.-H."/>
            <person name="Turgeon B."/>
            <person name="Goodwin S."/>
            <person name="Spatafora J."/>
            <person name="Crous P."/>
            <person name="Grigoriev I."/>
        </authorList>
    </citation>
    <scope>NUCLEOTIDE SEQUENCE</scope>
    <source>
        <strain evidence="2">CBS 262.69</strain>
    </source>
</reference>
<proteinExistence type="predicted"/>
<keyword evidence="3" id="KW-1185">Reference proteome</keyword>
<accession>A0A6G1I381</accession>
<name>A0A6G1I381_9PEZI</name>
<organism evidence="2 3">
    <name type="scientific">Trichodelitschia bisporula</name>
    <dbReference type="NCBI Taxonomy" id="703511"/>
    <lineage>
        <taxon>Eukaryota</taxon>
        <taxon>Fungi</taxon>
        <taxon>Dikarya</taxon>
        <taxon>Ascomycota</taxon>
        <taxon>Pezizomycotina</taxon>
        <taxon>Dothideomycetes</taxon>
        <taxon>Dothideomycetes incertae sedis</taxon>
        <taxon>Phaeotrichales</taxon>
        <taxon>Phaeotrichaceae</taxon>
        <taxon>Trichodelitschia</taxon>
    </lineage>
</organism>
<feature type="region of interest" description="Disordered" evidence="1">
    <location>
        <begin position="111"/>
        <end position="135"/>
    </location>
</feature>
<protein>
    <submittedName>
        <fullName evidence="2">Uncharacterized protein</fullName>
    </submittedName>
</protein>
<dbReference type="Proteomes" id="UP000799640">
    <property type="component" value="Unassembled WGS sequence"/>
</dbReference>
<evidence type="ECO:0000256" key="1">
    <source>
        <dbReference type="SAM" id="MobiDB-lite"/>
    </source>
</evidence>
<evidence type="ECO:0000313" key="2">
    <source>
        <dbReference type="EMBL" id="KAF2402763.1"/>
    </source>
</evidence>
<dbReference type="EMBL" id="ML996690">
    <property type="protein sequence ID" value="KAF2402763.1"/>
    <property type="molecule type" value="Genomic_DNA"/>
</dbReference>
<gene>
    <name evidence="2" type="ORF">EJ06DRAFT_308514</name>
</gene>
<dbReference type="AlphaFoldDB" id="A0A6G1I381"/>
<feature type="compositionally biased region" description="Polar residues" evidence="1">
    <location>
        <begin position="111"/>
        <end position="123"/>
    </location>
</feature>
<sequence length="207" mass="22364">MVIDQDLWRVERGVPTSARLQNLPGSWFNTHTITSSGVSGFWLRRILDPTRQTASCLLRLENISIADPYVSLVSKADRRLRCAYQQICASGPAIGTGLVSTTREIVSPTGGWTTAFQSPTRTSALPPKAGRRSRRAYQHMHASGPAISTGLAKTSPIRSSLLLAVGQLPFSRRPGDGGIQLNPPFPSLPFTPAQMRATGLQCGLRAV</sequence>
<evidence type="ECO:0000313" key="3">
    <source>
        <dbReference type="Proteomes" id="UP000799640"/>
    </source>
</evidence>